<dbReference type="Proteomes" id="UP000237381">
    <property type="component" value="Unassembled WGS sequence"/>
</dbReference>
<sequence length="30" mass="3408">MSRRGPEIGACDGDFHDSDYPEPVTTRLRE</sequence>
<evidence type="ECO:0000256" key="1">
    <source>
        <dbReference type="SAM" id="MobiDB-lite"/>
    </source>
</evidence>
<proteinExistence type="predicted"/>
<dbReference type="EMBL" id="PQGA01000010">
    <property type="protein sequence ID" value="POR49866.1"/>
    <property type="molecule type" value="Genomic_DNA"/>
</dbReference>
<comment type="caution">
    <text evidence="2">The sequence shown here is derived from an EMBL/GenBank/DDBJ whole genome shotgun (WGS) entry which is preliminary data.</text>
</comment>
<name>A0A2S4M562_9BURK</name>
<evidence type="ECO:0000313" key="2">
    <source>
        <dbReference type="EMBL" id="POR49866.1"/>
    </source>
</evidence>
<evidence type="ECO:0000313" key="3">
    <source>
        <dbReference type="Proteomes" id="UP000237381"/>
    </source>
</evidence>
<reference evidence="2 3" key="1">
    <citation type="submission" date="2018-01" db="EMBL/GenBank/DDBJ databases">
        <title>Genomic Encyclopedia of Type Strains, Phase III (KMG-III): the genomes of soil and plant-associated and newly described type strains.</title>
        <authorList>
            <person name="Whitman W."/>
        </authorList>
    </citation>
    <scope>NUCLEOTIDE SEQUENCE [LARGE SCALE GENOMIC DNA]</scope>
    <source>
        <strain evidence="2 3">JCM 18070</strain>
    </source>
</reference>
<keyword evidence="3" id="KW-1185">Reference proteome</keyword>
<gene>
    <name evidence="2" type="ORF">B0G62_110174</name>
</gene>
<feature type="region of interest" description="Disordered" evidence="1">
    <location>
        <begin position="1"/>
        <end position="30"/>
    </location>
</feature>
<accession>A0A2S4M562</accession>
<protein>
    <submittedName>
        <fullName evidence="2">Uncharacterized protein</fullName>
    </submittedName>
</protein>
<organism evidence="2 3">
    <name type="scientific">Paraburkholderia eburnea</name>
    <dbReference type="NCBI Taxonomy" id="1189126"/>
    <lineage>
        <taxon>Bacteria</taxon>
        <taxon>Pseudomonadati</taxon>
        <taxon>Pseudomonadota</taxon>
        <taxon>Betaproteobacteria</taxon>
        <taxon>Burkholderiales</taxon>
        <taxon>Burkholderiaceae</taxon>
        <taxon>Paraburkholderia</taxon>
    </lineage>
</organism>
<dbReference type="AlphaFoldDB" id="A0A2S4M562"/>